<dbReference type="GO" id="GO:0016628">
    <property type="term" value="F:oxidoreductase activity, acting on the CH-CH group of donors, NAD or NADP as acceptor"/>
    <property type="evidence" value="ECO:0007669"/>
    <property type="project" value="UniProtKB-ARBA"/>
</dbReference>
<evidence type="ECO:0000313" key="6">
    <source>
        <dbReference type="Proteomes" id="UP000278398"/>
    </source>
</evidence>
<evidence type="ECO:0000259" key="4">
    <source>
        <dbReference type="Pfam" id="PF00724"/>
    </source>
</evidence>
<comment type="cofactor">
    <cofactor evidence="1">
        <name>FMN</name>
        <dbReference type="ChEBI" id="CHEBI:58210"/>
    </cofactor>
</comment>
<keyword evidence="3" id="KW-0560">Oxidoreductase</keyword>
<dbReference type="GO" id="GO:0005829">
    <property type="term" value="C:cytosol"/>
    <property type="evidence" value="ECO:0007669"/>
    <property type="project" value="UniProtKB-ARBA"/>
</dbReference>
<gene>
    <name evidence="5" type="ORF">EJC49_21250</name>
</gene>
<dbReference type="RefSeq" id="WP_126701934.1">
    <property type="nucleotide sequence ID" value="NZ_RWKW01000094.1"/>
</dbReference>
<organism evidence="5 6">
    <name type="scientific">Aquibium carbonis</name>
    <dbReference type="NCBI Taxonomy" id="2495581"/>
    <lineage>
        <taxon>Bacteria</taxon>
        <taxon>Pseudomonadati</taxon>
        <taxon>Pseudomonadota</taxon>
        <taxon>Alphaproteobacteria</taxon>
        <taxon>Hyphomicrobiales</taxon>
        <taxon>Phyllobacteriaceae</taxon>
        <taxon>Aquibium</taxon>
    </lineage>
</organism>
<evidence type="ECO:0000256" key="1">
    <source>
        <dbReference type="ARBA" id="ARBA00001917"/>
    </source>
</evidence>
<dbReference type="CDD" id="cd02933">
    <property type="entry name" value="OYE_like_FMN"/>
    <property type="match status" value="1"/>
</dbReference>
<evidence type="ECO:0000313" key="5">
    <source>
        <dbReference type="EMBL" id="RST84373.1"/>
    </source>
</evidence>
<dbReference type="Proteomes" id="UP000278398">
    <property type="component" value="Unassembled WGS sequence"/>
</dbReference>
<comment type="similarity">
    <text evidence="2">Belongs to the NADH:flavin oxidoreductase/NADH oxidase family.</text>
</comment>
<keyword evidence="6" id="KW-1185">Reference proteome</keyword>
<feature type="domain" description="NADH:flavin oxidoreductase/NADH oxidase N-terminal" evidence="4">
    <location>
        <begin position="4"/>
        <end position="348"/>
    </location>
</feature>
<dbReference type="InterPro" id="IPR013785">
    <property type="entry name" value="Aldolase_TIM"/>
</dbReference>
<protein>
    <submittedName>
        <fullName evidence="5">Alkene reductase</fullName>
    </submittedName>
</protein>
<dbReference type="Pfam" id="PF00724">
    <property type="entry name" value="Oxidored_FMN"/>
    <property type="match status" value="1"/>
</dbReference>
<dbReference type="GO" id="GO:0010181">
    <property type="term" value="F:FMN binding"/>
    <property type="evidence" value="ECO:0007669"/>
    <property type="project" value="InterPro"/>
</dbReference>
<evidence type="ECO:0000256" key="3">
    <source>
        <dbReference type="ARBA" id="ARBA00023002"/>
    </source>
</evidence>
<sequence>MTTLFDPITIGDIPLANRIAMAPLTRNRSPNAVPGPFAVEYYTQRAAAGLLITEATAISHQGQGYADVPGLYGADQLAGWRKVTDSVHAAGGRIVTQMWHVGRISHDSLQPGGAKPVAPSAIRAKSKTYLVGADGSGTFAETSEPRALELDEIPGIVEDYRRAAKAAVGEAGFDGVEIHGANGYLIDQFLRSGSNHRTDAYGGSIENRARFLFEVVDAVIEGAGAGRVGIRLSPVTPANDAFDPDPQPLFEYVVKGLAARGLAFIHVIEGATGGARDFTQGDQAFDWDAFKAAYRDAGGTGAWIVNNGYDKALAQEALASGRADLVAFGRPFIANPDLVERLRRDLPLAEPDRATMYGGGARGYVDYPAWSDKAA</sequence>
<dbReference type="AlphaFoldDB" id="A0A429YSF1"/>
<name>A0A429YSF1_9HYPH</name>
<evidence type="ECO:0000256" key="2">
    <source>
        <dbReference type="ARBA" id="ARBA00005979"/>
    </source>
</evidence>
<dbReference type="FunFam" id="3.20.20.70:FF:000059">
    <property type="entry name" value="N-ethylmaleimide reductase, FMN-linked"/>
    <property type="match status" value="1"/>
</dbReference>
<dbReference type="PANTHER" id="PTHR22893">
    <property type="entry name" value="NADH OXIDOREDUCTASE-RELATED"/>
    <property type="match status" value="1"/>
</dbReference>
<dbReference type="SUPFAM" id="SSF51395">
    <property type="entry name" value="FMN-linked oxidoreductases"/>
    <property type="match status" value="1"/>
</dbReference>
<proteinExistence type="inferred from homology"/>
<reference evidence="5 6" key="1">
    <citation type="submission" date="2018-12" db="EMBL/GenBank/DDBJ databases">
        <title>Mesorhizobium carbonis sp. nov., isolated from coal mine water.</title>
        <authorList>
            <person name="Xin W."/>
            <person name="Xu Z."/>
            <person name="Xiang F."/>
            <person name="Zhang J."/>
            <person name="Xi L."/>
            <person name="Liu J."/>
        </authorList>
    </citation>
    <scope>NUCLEOTIDE SEQUENCE [LARGE SCALE GENOMIC DNA]</scope>
    <source>
        <strain evidence="5 6">B2.3</strain>
    </source>
</reference>
<dbReference type="InterPro" id="IPR045247">
    <property type="entry name" value="Oye-like"/>
</dbReference>
<dbReference type="InterPro" id="IPR001155">
    <property type="entry name" value="OxRdtase_FMN_N"/>
</dbReference>
<dbReference type="PANTHER" id="PTHR22893:SF91">
    <property type="entry name" value="NADPH DEHYDROGENASE 2-RELATED"/>
    <property type="match status" value="1"/>
</dbReference>
<comment type="caution">
    <text evidence="5">The sequence shown here is derived from an EMBL/GenBank/DDBJ whole genome shotgun (WGS) entry which is preliminary data.</text>
</comment>
<dbReference type="Gene3D" id="3.20.20.70">
    <property type="entry name" value="Aldolase class I"/>
    <property type="match status" value="1"/>
</dbReference>
<dbReference type="EMBL" id="RWKW01000094">
    <property type="protein sequence ID" value="RST84373.1"/>
    <property type="molecule type" value="Genomic_DNA"/>
</dbReference>
<dbReference type="OrthoDB" id="9804454at2"/>
<accession>A0A429YSF1</accession>